<evidence type="ECO:0000256" key="1">
    <source>
        <dbReference type="SAM" id="MobiDB-lite"/>
    </source>
</evidence>
<dbReference type="PATRIC" id="fig|1457173.3.peg.2572"/>
<feature type="compositionally biased region" description="Basic residues" evidence="1">
    <location>
        <begin position="46"/>
        <end position="61"/>
    </location>
</feature>
<name>A0A014MCN4_9BURK</name>
<keyword evidence="4" id="KW-1185">Reference proteome</keyword>
<proteinExistence type="predicted"/>
<accession>A0A014MCN4</accession>
<feature type="compositionally biased region" description="Low complexity" evidence="1">
    <location>
        <begin position="73"/>
        <end position="82"/>
    </location>
</feature>
<protein>
    <submittedName>
        <fullName evidence="3">Uncharacterized protein</fullName>
    </submittedName>
</protein>
<gene>
    <name evidence="3" type="ORF">AX13_04490</name>
</gene>
<dbReference type="EMBL" id="JBOK01000015">
    <property type="protein sequence ID" value="EXU79546.1"/>
    <property type="molecule type" value="Genomic_DNA"/>
</dbReference>
<dbReference type="Proteomes" id="UP000020766">
    <property type="component" value="Unassembled WGS sequence"/>
</dbReference>
<feature type="signal peptide" evidence="2">
    <location>
        <begin position="1"/>
        <end position="26"/>
    </location>
</feature>
<sequence>MKLQWTPSWRLGLCMVALAGASLAQAQTAAPASAPAAPTPGAHHPAAPHHPAKAPHHRAMPHHGTQGAAMSPQQREAAAVAAEQRRGQGPVNPPGMGMDELQRNALRRCDIFKTELDRSACVARVQQPQLSGSVEGGGVIREYTQTIEVPAAPPAQHPHMMQQPMPHAPMMQQPMSQPMEPMRK</sequence>
<evidence type="ECO:0000256" key="2">
    <source>
        <dbReference type="SAM" id="SignalP"/>
    </source>
</evidence>
<comment type="caution">
    <text evidence="3">The sequence shown here is derived from an EMBL/GenBank/DDBJ whole genome shotgun (WGS) entry which is preliminary data.</text>
</comment>
<organism evidence="3 4">
    <name type="scientific">Comamonas aquatica DA1877</name>
    <dbReference type="NCBI Taxonomy" id="1457173"/>
    <lineage>
        <taxon>Bacteria</taxon>
        <taxon>Pseudomonadati</taxon>
        <taxon>Pseudomonadota</taxon>
        <taxon>Betaproteobacteria</taxon>
        <taxon>Burkholderiales</taxon>
        <taxon>Comamonadaceae</taxon>
        <taxon>Comamonas</taxon>
    </lineage>
</organism>
<reference evidence="3 4" key="1">
    <citation type="submission" date="2014-01" db="EMBL/GenBank/DDBJ databases">
        <title>Interspecies Systems Biology Uncovers Metabolites Affecting C. elegans Gene Expression and Life History Traits.</title>
        <authorList>
            <person name="Watson E."/>
            <person name="Macneil L.T."/>
            <person name="Ritter A.D."/>
            <person name="Yilmaz L.S."/>
            <person name="Rosebrock A.P."/>
            <person name="Caudy A.A."/>
            <person name="Walhout A.J."/>
        </authorList>
    </citation>
    <scope>NUCLEOTIDE SEQUENCE [LARGE SCALE GENOMIC DNA]</scope>
    <source>
        <strain evidence="3 4">DA1877</strain>
    </source>
</reference>
<feature type="compositionally biased region" description="Low complexity" evidence="1">
    <location>
        <begin position="30"/>
        <end position="45"/>
    </location>
</feature>
<evidence type="ECO:0000313" key="3">
    <source>
        <dbReference type="EMBL" id="EXU79546.1"/>
    </source>
</evidence>
<feature type="region of interest" description="Disordered" evidence="1">
    <location>
        <begin position="30"/>
        <end position="97"/>
    </location>
</feature>
<dbReference type="AlphaFoldDB" id="A0A014MCN4"/>
<dbReference type="RefSeq" id="WP_051519564.1">
    <property type="nucleotide sequence ID" value="NZ_JBOK01000015.1"/>
</dbReference>
<dbReference type="STRING" id="225991.MA05_12705"/>
<evidence type="ECO:0000313" key="4">
    <source>
        <dbReference type="Proteomes" id="UP000020766"/>
    </source>
</evidence>
<feature type="chain" id="PRO_5001472322" evidence="2">
    <location>
        <begin position="27"/>
        <end position="184"/>
    </location>
</feature>
<keyword evidence="2" id="KW-0732">Signal</keyword>